<accession>A0ABW6Z049</accession>
<keyword evidence="3" id="KW-1185">Reference proteome</keyword>
<sequence length="151" mass="15876">MIDGRGVSGARAVIREERLECRAPPESSRPATAEADGDCDHATAPVAACRPAGGSEDGGAPVRALGEPELLGPGTRVRGLGCLLEHVVHQARAHGEMPVGLLPVTWRATALPGAVTVAPRCSKLSGVVYVLALRRFRVSVRSARRFVWVVV</sequence>
<dbReference type="EMBL" id="JBICBM010000010">
    <property type="protein sequence ID" value="MFF9884278.1"/>
    <property type="molecule type" value="Genomic_DNA"/>
</dbReference>
<comment type="caution">
    <text evidence="2">The sequence shown here is derived from an EMBL/GenBank/DDBJ whole genome shotgun (WGS) entry which is preliminary data.</text>
</comment>
<dbReference type="Proteomes" id="UP001603418">
    <property type="component" value="Unassembled WGS sequence"/>
</dbReference>
<name>A0ABW6Z049_9ACTN</name>
<evidence type="ECO:0000313" key="3">
    <source>
        <dbReference type="Proteomes" id="UP001603418"/>
    </source>
</evidence>
<reference evidence="2 3" key="1">
    <citation type="submission" date="2024-10" db="EMBL/GenBank/DDBJ databases">
        <title>The Natural Products Discovery Center: Release of the First 8490 Sequenced Strains for Exploring Actinobacteria Biosynthetic Diversity.</title>
        <authorList>
            <person name="Kalkreuter E."/>
            <person name="Kautsar S.A."/>
            <person name="Yang D."/>
            <person name="Bader C.D."/>
            <person name="Teijaro C.N."/>
            <person name="Fluegel L."/>
            <person name="Davis C.M."/>
            <person name="Simpson J.R."/>
            <person name="Lauterbach L."/>
            <person name="Steele A.D."/>
            <person name="Gui C."/>
            <person name="Meng S."/>
            <person name="Li G."/>
            <person name="Viehrig K."/>
            <person name="Ye F."/>
            <person name="Su P."/>
            <person name="Kiefer A.F."/>
            <person name="Nichols A."/>
            <person name="Cepeda A.J."/>
            <person name="Yan W."/>
            <person name="Fan B."/>
            <person name="Jiang Y."/>
            <person name="Adhikari A."/>
            <person name="Zheng C.-J."/>
            <person name="Schuster L."/>
            <person name="Cowan T.M."/>
            <person name="Smanski M.J."/>
            <person name="Chevrette M.G."/>
            <person name="De Carvalho L.P.S."/>
            <person name="Shen B."/>
        </authorList>
    </citation>
    <scope>NUCLEOTIDE SEQUENCE [LARGE SCALE GENOMIC DNA]</scope>
    <source>
        <strain evidence="2 3">NPDC013366</strain>
    </source>
</reference>
<organism evidence="2 3">
    <name type="scientific">Streptomyces eurythermus</name>
    <dbReference type="NCBI Taxonomy" id="42237"/>
    <lineage>
        <taxon>Bacteria</taxon>
        <taxon>Bacillati</taxon>
        <taxon>Actinomycetota</taxon>
        <taxon>Actinomycetes</taxon>
        <taxon>Kitasatosporales</taxon>
        <taxon>Streptomycetaceae</taxon>
        <taxon>Streptomyces</taxon>
    </lineage>
</organism>
<evidence type="ECO:0000256" key="1">
    <source>
        <dbReference type="SAM" id="MobiDB-lite"/>
    </source>
</evidence>
<dbReference type="RefSeq" id="WP_167513259.1">
    <property type="nucleotide sequence ID" value="NZ_JBICBM010000010.1"/>
</dbReference>
<feature type="region of interest" description="Disordered" evidence="1">
    <location>
        <begin position="19"/>
        <end position="39"/>
    </location>
</feature>
<proteinExistence type="predicted"/>
<evidence type="ECO:0000313" key="2">
    <source>
        <dbReference type="EMBL" id="MFF9884278.1"/>
    </source>
</evidence>
<gene>
    <name evidence="2" type="ORF">ACF1HC_22155</name>
</gene>
<protein>
    <submittedName>
        <fullName evidence="2">Uncharacterized protein</fullName>
    </submittedName>
</protein>